<dbReference type="GO" id="GO:0050661">
    <property type="term" value="F:NADP binding"/>
    <property type="evidence" value="ECO:0007669"/>
    <property type="project" value="InterPro"/>
</dbReference>
<dbReference type="RefSeq" id="XP_018134895.1">
    <property type="nucleotide sequence ID" value="XM_018270156.1"/>
</dbReference>
<evidence type="ECO:0000256" key="4">
    <source>
        <dbReference type="ARBA" id="ARBA00023002"/>
    </source>
</evidence>
<keyword evidence="3" id="KW-0274">FAD</keyword>
<proteinExistence type="inferred from homology"/>
<reference evidence="5 6" key="1">
    <citation type="submission" date="2016-03" db="EMBL/GenBank/DDBJ databases">
        <title>Comparative genomics of Pseudogymnoascus destructans, the fungus causing white-nose syndrome of bats.</title>
        <authorList>
            <person name="Palmer J.M."/>
            <person name="Drees K.P."/>
            <person name="Foster J.T."/>
            <person name="Lindner D.L."/>
        </authorList>
    </citation>
    <scope>NUCLEOTIDE SEQUENCE [LARGE SCALE GENOMIC DNA]</scope>
    <source>
        <strain evidence="5 6">UAMH 10579</strain>
    </source>
</reference>
<dbReference type="InterPro" id="IPR036188">
    <property type="entry name" value="FAD/NAD-bd_sf"/>
</dbReference>
<dbReference type="InterPro" id="IPR051209">
    <property type="entry name" value="FAD-bind_Monooxygenase_sf"/>
</dbReference>
<organism evidence="5 6">
    <name type="scientific">Pseudogymnoascus verrucosus</name>
    <dbReference type="NCBI Taxonomy" id="342668"/>
    <lineage>
        <taxon>Eukaryota</taxon>
        <taxon>Fungi</taxon>
        <taxon>Dikarya</taxon>
        <taxon>Ascomycota</taxon>
        <taxon>Pezizomycotina</taxon>
        <taxon>Leotiomycetes</taxon>
        <taxon>Thelebolales</taxon>
        <taxon>Thelebolaceae</taxon>
        <taxon>Pseudogymnoascus</taxon>
    </lineage>
</organism>
<dbReference type="GO" id="GO:0050660">
    <property type="term" value="F:flavin adenine dinucleotide binding"/>
    <property type="evidence" value="ECO:0007669"/>
    <property type="project" value="InterPro"/>
</dbReference>
<comment type="similarity">
    <text evidence="1">Belongs to the FAD-binding monooxygenase family.</text>
</comment>
<evidence type="ECO:0008006" key="7">
    <source>
        <dbReference type="Google" id="ProtNLM"/>
    </source>
</evidence>
<dbReference type="Proteomes" id="UP000091956">
    <property type="component" value="Unassembled WGS sequence"/>
</dbReference>
<dbReference type="GeneID" id="28834014"/>
<keyword evidence="6" id="KW-1185">Reference proteome</keyword>
<dbReference type="Pfam" id="PF00743">
    <property type="entry name" value="FMO-like"/>
    <property type="match status" value="1"/>
</dbReference>
<dbReference type="EMBL" id="KV460207">
    <property type="protein sequence ID" value="OBU01163.1"/>
    <property type="molecule type" value="Genomic_DNA"/>
</dbReference>
<dbReference type="PANTHER" id="PTHR42877:SF7">
    <property type="entry name" value="FLAVIN-BINDING MONOOXYGENASE-RELATED"/>
    <property type="match status" value="1"/>
</dbReference>
<evidence type="ECO:0000256" key="1">
    <source>
        <dbReference type="ARBA" id="ARBA00010139"/>
    </source>
</evidence>
<name>A0A2P2SWE3_9PEZI</name>
<protein>
    <recommendedName>
        <fullName evidence="7">FAD/NAD(P)-binding domain-containing protein</fullName>
    </recommendedName>
</protein>
<dbReference type="SUPFAM" id="SSF51905">
    <property type="entry name" value="FAD/NAD(P)-binding domain"/>
    <property type="match status" value="3"/>
</dbReference>
<evidence type="ECO:0000256" key="2">
    <source>
        <dbReference type="ARBA" id="ARBA00022630"/>
    </source>
</evidence>
<reference evidence="6" key="2">
    <citation type="journal article" date="2018" name="Nat. Commun.">
        <title>Extreme sensitivity to ultraviolet light in the fungal pathogen causing white-nose syndrome of bats.</title>
        <authorList>
            <person name="Palmer J.M."/>
            <person name="Drees K.P."/>
            <person name="Foster J.T."/>
            <person name="Lindner D.L."/>
        </authorList>
    </citation>
    <scope>NUCLEOTIDE SEQUENCE [LARGE SCALE GENOMIC DNA]</scope>
    <source>
        <strain evidence="6">UAMH 10579</strain>
    </source>
</reference>
<evidence type="ECO:0000256" key="3">
    <source>
        <dbReference type="ARBA" id="ARBA00022827"/>
    </source>
</evidence>
<accession>A0A2P2SWE3</accession>
<sequence length="652" mass="73661">MGDYSDFEVNSSTFVRPEGLRIGSNTTEAHPSSKQRPAYHPSYDAVSENGYRINELMINEPPAEPFKVVVIGAGAAGIDFLHHAVQTLPQLNVEFAVFEKNSDVGGTWFENRYPGCACDIPSASYQFAWCPNPNWTSYYSGSKEIWEYMKMIATKEDMYKYITLRTEVKEAVWKEERSRWIISLAQKDQAGNVVKEWHEDADLLLNGTGFLNAWKWPTIPGLNTFKGKMFHTARYETGYDLKGKRVAVIGSGSSGVQVVASIYKDVSKLYTWVRSPTWITAGFGQKFAGPNGANFQYTDEQKAEWAHDPEKYREYRKMIELELNQRFKLVLRNTEESDEANEFSYKEMCIKLSNNPGLIDKIIPKDFNVSCRRPTPGNGYLECLVGEKTTCYTDTIGGITPNGFITADGAEVEVDVIICATGFDTSFRPKFPIIGLDGKSISEKWTGLPLSYAAVGVPNVPNYFMYSGPFSPVAQGSVLPLLTLGTKHFLQVIRKMRKEHIRRLSPKEGATKDFGEHAAMYLKRTAWVDPCSSWFKQGTTDGPLVMWPGSRLAFFDHMAEPKYEDYEIEYVSGNRWGYLGNGFTKEEFSPEDDVTFYLDDEYLRDYVQKKKSSTEKVLRKSPPQERVVVAAVAAEGEAGRPYEGKNGRLEEL</sequence>
<dbReference type="InterPro" id="IPR020946">
    <property type="entry name" value="Flavin_mOase-like"/>
</dbReference>
<dbReference type="AlphaFoldDB" id="A0A2P2SWE3"/>
<dbReference type="PANTHER" id="PTHR42877">
    <property type="entry name" value="L-ORNITHINE N(5)-MONOOXYGENASE-RELATED"/>
    <property type="match status" value="1"/>
</dbReference>
<dbReference type="OrthoDB" id="74360at2759"/>
<dbReference type="GO" id="GO:0004499">
    <property type="term" value="F:N,N-dimethylaniline monooxygenase activity"/>
    <property type="evidence" value="ECO:0007669"/>
    <property type="project" value="InterPro"/>
</dbReference>
<evidence type="ECO:0000313" key="5">
    <source>
        <dbReference type="EMBL" id="OBU01163.1"/>
    </source>
</evidence>
<evidence type="ECO:0000313" key="6">
    <source>
        <dbReference type="Proteomes" id="UP000091956"/>
    </source>
</evidence>
<dbReference type="Gene3D" id="3.50.50.60">
    <property type="entry name" value="FAD/NAD(P)-binding domain"/>
    <property type="match status" value="2"/>
</dbReference>
<gene>
    <name evidence="5" type="ORF">VE01_00628</name>
</gene>
<keyword evidence="2" id="KW-0285">Flavoprotein</keyword>
<keyword evidence="4" id="KW-0560">Oxidoreductase</keyword>